<protein>
    <recommendedName>
        <fullName evidence="1">Glutathione S-transferase C-terminal domain-containing protein</fullName>
    </recommendedName>
</protein>
<dbReference type="CDD" id="cd03192">
    <property type="entry name" value="GST_C_Sigma_like"/>
    <property type="match status" value="1"/>
</dbReference>
<dbReference type="InterPro" id="IPR004046">
    <property type="entry name" value="GST_C"/>
</dbReference>
<reference evidence="2" key="2">
    <citation type="journal article" date="2015" name="Genome Biol.">
        <title>Comparative genomics of Steinernema reveals deeply conserved gene regulatory networks.</title>
        <authorList>
            <person name="Dillman A.R."/>
            <person name="Macchietto M."/>
            <person name="Porter C.F."/>
            <person name="Rogers A."/>
            <person name="Williams B."/>
            <person name="Antoshechkin I."/>
            <person name="Lee M.M."/>
            <person name="Goodwin Z."/>
            <person name="Lu X."/>
            <person name="Lewis E.E."/>
            <person name="Goodrich-Blair H."/>
            <person name="Stock S.P."/>
            <person name="Adams B.J."/>
            <person name="Sternberg P.W."/>
            <person name="Mortazavi A."/>
        </authorList>
    </citation>
    <scope>NUCLEOTIDE SEQUENCE [LARGE SCALE GENOMIC DNA]</scope>
    <source>
        <strain evidence="2">ALL</strain>
    </source>
</reference>
<comment type="caution">
    <text evidence="2">The sequence shown here is derived from an EMBL/GenBank/DDBJ whole genome shotgun (WGS) entry which is preliminary data.</text>
</comment>
<feature type="domain" description="Glutathione S-transferase C-terminal" evidence="1">
    <location>
        <begin position="92"/>
        <end position="174"/>
    </location>
</feature>
<dbReference type="AlphaFoldDB" id="A0A4U5NEZ9"/>
<evidence type="ECO:0000313" key="2">
    <source>
        <dbReference type="EMBL" id="TKR81242.1"/>
    </source>
</evidence>
<name>A0A4U5NEZ9_STECR</name>
<sequence length="179" mass="20113">MAQPGRPTRTRCPSSRSRFWKLTGSRSANALRSFASSDMNSVLAARTRSKTLNWTCWEISSWTTTTLLESTNVRASGINEWPYVLGVRSENKEEYFRDVVLPALDKQALIESIIEKNGHGLLFGDKTTWVVAAESFSRFIDFGAPDGLKKYPKIKALVKKVHGLPDIKEHIAERKPCIA</sequence>
<reference evidence="2" key="3">
    <citation type="journal article" date="2019" name="G3 (Bethesda)">
        <title>Hybrid Assembly of the Genome of the Entomopathogenic Nematode Steinernema carpocapsae Identifies the X-Chromosome.</title>
        <authorList>
            <person name="Serra L."/>
            <person name="Macchietto M."/>
            <person name="Macias-Munoz A."/>
            <person name="McGill C.J."/>
            <person name="Rodriguez I.M."/>
            <person name="Rodriguez B."/>
            <person name="Murad R."/>
            <person name="Mortazavi A."/>
        </authorList>
    </citation>
    <scope>NUCLEOTIDE SEQUENCE</scope>
    <source>
        <strain evidence="2">ALL</strain>
    </source>
</reference>
<dbReference type="SUPFAM" id="SSF47616">
    <property type="entry name" value="GST C-terminal domain-like"/>
    <property type="match status" value="1"/>
</dbReference>
<dbReference type="InterPro" id="IPR036282">
    <property type="entry name" value="Glutathione-S-Trfase_C_sf"/>
</dbReference>
<reference evidence="2" key="1">
    <citation type="submission" date="2013-11" db="EMBL/GenBank/DDBJ databases">
        <authorList>
            <person name="Sternberg P."/>
            <person name="Dillman A."/>
            <person name="Macchietto M."/>
        </authorList>
    </citation>
    <scope>NUCLEOTIDE SEQUENCE</scope>
    <source>
        <strain evidence="2">ALL</strain>
    </source>
</reference>
<dbReference type="STRING" id="34508.A0A4U5NEZ9"/>
<dbReference type="Gene3D" id="1.20.1050.10">
    <property type="match status" value="1"/>
</dbReference>
<accession>A0A4U5NEZ9</accession>
<evidence type="ECO:0000259" key="1">
    <source>
        <dbReference type="Pfam" id="PF14497"/>
    </source>
</evidence>
<dbReference type="Gene3D" id="3.40.30.10">
    <property type="entry name" value="Glutaredoxin"/>
    <property type="match status" value="1"/>
</dbReference>
<dbReference type="EMBL" id="AZBU02000004">
    <property type="protein sequence ID" value="TKR81242.1"/>
    <property type="molecule type" value="Genomic_DNA"/>
</dbReference>
<gene>
    <name evidence="2" type="ORF">L596_015147</name>
</gene>
<dbReference type="Pfam" id="PF14497">
    <property type="entry name" value="GST_C_3"/>
    <property type="match status" value="1"/>
</dbReference>
<organism evidence="2">
    <name type="scientific">Steinernema carpocapsae</name>
    <name type="common">Entomopathogenic nematode</name>
    <dbReference type="NCBI Taxonomy" id="34508"/>
    <lineage>
        <taxon>Eukaryota</taxon>
        <taxon>Metazoa</taxon>
        <taxon>Ecdysozoa</taxon>
        <taxon>Nematoda</taxon>
        <taxon>Chromadorea</taxon>
        <taxon>Rhabditida</taxon>
        <taxon>Tylenchina</taxon>
        <taxon>Panagrolaimomorpha</taxon>
        <taxon>Strongyloidoidea</taxon>
        <taxon>Steinernematidae</taxon>
        <taxon>Steinernema</taxon>
    </lineage>
</organism>
<proteinExistence type="predicted"/>